<organism evidence="2">
    <name type="scientific">Harpegnathos saltator</name>
    <name type="common">Jerdon's jumping ant</name>
    <dbReference type="NCBI Taxonomy" id="610380"/>
    <lineage>
        <taxon>Eukaryota</taxon>
        <taxon>Metazoa</taxon>
        <taxon>Ecdysozoa</taxon>
        <taxon>Arthropoda</taxon>
        <taxon>Hexapoda</taxon>
        <taxon>Insecta</taxon>
        <taxon>Pterygota</taxon>
        <taxon>Neoptera</taxon>
        <taxon>Endopterygota</taxon>
        <taxon>Hymenoptera</taxon>
        <taxon>Apocrita</taxon>
        <taxon>Aculeata</taxon>
        <taxon>Formicoidea</taxon>
        <taxon>Formicidae</taxon>
        <taxon>Ponerinae</taxon>
        <taxon>Ponerini</taxon>
        <taxon>Harpegnathos</taxon>
    </lineage>
</organism>
<dbReference type="OrthoDB" id="424794at2759"/>
<reference evidence="1 2" key="1">
    <citation type="journal article" date="2010" name="Science">
        <title>Genomic comparison of the ants Camponotus floridanus and Harpegnathos saltator.</title>
        <authorList>
            <person name="Bonasio R."/>
            <person name="Zhang G."/>
            <person name="Ye C."/>
            <person name="Mutti N.S."/>
            <person name="Fang X."/>
            <person name="Qin N."/>
            <person name="Donahue G."/>
            <person name="Yang P."/>
            <person name="Li Q."/>
            <person name="Li C."/>
            <person name="Zhang P."/>
            <person name="Huang Z."/>
            <person name="Berger S.L."/>
            <person name="Reinberg D."/>
            <person name="Wang J."/>
            <person name="Liebig J."/>
        </authorList>
    </citation>
    <scope>NUCLEOTIDE SEQUENCE [LARGE SCALE GENOMIC DNA]</scope>
    <source>
        <strain evidence="1 2">R22 G/1</strain>
    </source>
</reference>
<proteinExistence type="predicted"/>
<dbReference type="InParanoid" id="E2C3T6"/>
<dbReference type="AlphaFoldDB" id="E2C3T6"/>
<gene>
    <name evidence="1" type="ORF">EAI_14452</name>
</gene>
<keyword evidence="2" id="KW-1185">Reference proteome</keyword>
<evidence type="ECO:0000313" key="2">
    <source>
        <dbReference type="Proteomes" id="UP000008237"/>
    </source>
</evidence>
<dbReference type="Proteomes" id="UP000008237">
    <property type="component" value="Unassembled WGS sequence"/>
</dbReference>
<dbReference type="EMBL" id="GL452364">
    <property type="protein sequence ID" value="EFN77322.1"/>
    <property type="molecule type" value="Genomic_DNA"/>
</dbReference>
<protein>
    <submittedName>
        <fullName evidence="1">Uncharacterized protein</fullName>
    </submittedName>
</protein>
<accession>E2C3T6</accession>
<sequence length="208" mass="23264">MTISRSSTLIRVNLVLRNSYKLRNTSALTRLCGFVRTGYSTIVGICAKLFPNLIYKLLSRPIVCLRIDELFHNHACGSQGRAGQLAINTYVHLETIQVKCMRTSSSSLSSSSSLFTDVSMVEMMIAPTQTVDKQTQFGNARRLDSSDCIFVFRDILSDYEEPPSDEEVSPMVTVWIEATRKRVFHKAEEASTTGVKISGWGTLRRKGV</sequence>
<name>E2C3T6_HARSA</name>
<evidence type="ECO:0000313" key="1">
    <source>
        <dbReference type="EMBL" id="EFN77322.1"/>
    </source>
</evidence>